<dbReference type="PANTHER" id="PTHR21022:SF19">
    <property type="entry name" value="PREPHENATE DEHYDRATASE-RELATED"/>
    <property type="match status" value="1"/>
</dbReference>
<keyword evidence="3" id="KW-0028">Amino-acid biosynthesis</keyword>
<gene>
    <name evidence="10" type="ORF">SAMN06265784_104466</name>
</gene>
<evidence type="ECO:0000256" key="6">
    <source>
        <dbReference type="ARBA" id="ARBA00023239"/>
    </source>
</evidence>
<feature type="domain" description="Prephenate dehydratase" evidence="9">
    <location>
        <begin position="18"/>
        <end position="194"/>
    </location>
</feature>
<evidence type="ECO:0000256" key="7">
    <source>
        <dbReference type="ARBA" id="ARBA00047848"/>
    </source>
</evidence>
<dbReference type="PIRSF" id="PIRSF001500">
    <property type="entry name" value="Chor_mut_pdt_Ppr"/>
    <property type="match status" value="1"/>
</dbReference>
<dbReference type="GO" id="GO:0004664">
    <property type="term" value="F:prephenate dehydratase activity"/>
    <property type="evidence" value="ECO:0007669"/>
    <property type="project" value="UniProtKB-EC"/>
</dbReference>
<comment type="catalytic activity">
    <reaction evidence="7">
        <text>prephenate + H(+) = 3-phenylpyruvate + CO2 + H2O</text>
        <dbReference type="Rhea" id="RHEA:21648"/>
        <dbReference type="ChEBI" id="CHEBI:15377"/>
        <dbReference type="ChEBI" id="CHEBI:15378"/>
        <dbReference type="ChEBI" id="CHEBI:16526"/>
        <dbReference type="ChEBI" id="CHEBI:18005"/>
        <dbReference type="ChEBI" id="CHEBI:29934"/>
        <dbReference type="EC" id="4.2.1.51"/>
    </reaction>
</comment>
<keyword evidence="6" id="KW-0456">Lyase</keyword>
<name>A0A1X7KWH2_9BURK</name>
<keyword evidence="11" id="KW-1185">Reference proteome</keyword>
<sequence length="280" mass="30187">MASSSSAVGNQEGASQTTIGYLGPGGSWTHQACLDLFGPDRLIALENAKLFAAFANGEIDQACVPVTTSVVGVTPYLDPVLDLPSVVVIAEYPKMLGYSLLARPGTKLEDIREVIAHPVALEEVKPWLDKEMPTVRRITALGGGAAARSVSESKSLDTASMGPKIGGSIYGLVSLVDDIEQGPHNVTRWWVLGREMPAPTGNDKTSLLVHIEDNDFSSLLADMTAASLKILTIYERPSKRTLDTHRYLIEVEGHAKVGTLKAFLQSNPRIRLLGSYARKY</sequence>
<dbReference type="PANTHER" id="PTHR21022">
    <property type="entry name" value="PREPHENATE DEHYDRATASE P PROTEIN"/>
    <property type="match status" value="1"/>
</dbReference>
<dbReference type="Proteomes" id="UP000193228">
    <property type="component" value="Unassembled WGS sequence"/>
</dbReference>
<dbReference type="InterPro" id="IPR045865">
    <property type="entry name" value="ACT-like_dom_sf"/>
</dbReference>
<evidence type="ECO:0000256" key="2">
    <source>
        <dbReference type="ARBA" id="ARBA00013147"/>
    </source>
</evidence>
<comment type="pathway">
    <text evidence="1">Amino-acid biosynthesis; L-phenylalanine biosynthesis; phenylpyruvate from prephenate: step 1/1.</text>
</comment>
<evidence type="ECO:0000256" key="3">
    <source>
        <dbReference type="ARBA" id="ARBA00022605"/>
    </source>
</evidence>
<dbReference type="GO" id="GO:0005737">
    <property type="term" value="C:cytoplasm"/>
    <property type="evidence" value="ECO:0007669"/>
    <property type="project" value="TreeGrafter"/>
</dbReference>
<dbReference type="AlphaFoldDB" id="A0A1X7KWH2"/>
<dbReference type="STRING" id="1515439.SAMN06265784_104466"/>
<dbReference type="RefSeq" id="WP_085484359.1">
    <property type="nucleotide sequence ID" value="NZ_FXAT01000004.1"/>
</dbReference>
<proteinExistence type="predicted"/>
<dbReference type="SUPFAM" id="SSF55021">
    <property type="entry name" value="ACT-like"/>
    <property type="match status" value="1"/>
</dbReference>
<evidence type="ECO:0000256" key="4">
    <source>
        <dbReference type="ARBA" id="ARBA00023141"/>
    </source>
</evidence>
<dbReference type="PROSITE" id="PS51171">
    <property type="entry name" value="PREPHENATE_DEHYDR_3"/>
    <property type="match status" value="1"/>
</dbReference>
<dbReference type="EC" id="4.2.1.51" evidence="2"/>
<protein>
    <recommendedName>
        <fullName evidence="2">prephenate dehydratase</fullName>
        <ecNumber evidence="2">4.2.1.51</ecNumber>
    </recommendedName>
</protein>
<keyword evidence="5" id="KW-0584">Phenylalanine biosynthesis</keyword>
<dbReference type="InterPro" id="IPR008242">
    <property type="entry name" value="Chor_mutase/pphenate_deHydtase"/>
</dbReference>
<evidence type="ECO:0000256" key="8">
    <source>
        <dbReference type="PIRSR" id="PIRSR001500-2"/>
    </source>
</evidence>
<dbReference type="UniPathway" id="UPA00121">
    <property type="reaction ID" value="UER00345"/>
</dbReference>
<dbReference type="OrthoDB" id="9802281at2"/>
<dbReference type="InterPro" id="IPR001086">
    <property type="entry name" value="Preph_deHydtase"/>
</dbReference>
<evidence type="ECO:0000256" key="1">
    <source>
        <dbReference type="ARBA" id="ARBA00004741"/>
    </source>
</evidence>
<evidence type="ECO:0000313" key="10">
    <source>
        <dbReference type="EMBL" id="SMG45968.1"/>
    </source>
</evidence>
<feature type="site" description="Essential for prephenate dehydratase activity" evidence="8">
    <location>
        <position position="187"/>
    </location>
</feature>
<dbReference type="EMBL" id="FXAT01000004">
    <property type="protein sequence ID" value="SMG45968.1"/>
    <property type="molecule type" value="Genomic_DNA"/>
</dbReference>
<keyword evidence="4" id="KW-0057">Aromatic amino acid biosynthesis</keyword>
<dbReference type="GO" id="GO:0009094">
    <property type="term" value="P:L-phenylalanine biosynthetic process"/>
    <property type="evidence" value="ECO:0007669"/>
    <property type="project" value="UniProtKB-UniPathway"/>
</dbReference>
<evidence type="ECO:0000259" key="9">
    <source>
        <dbReference type="PROSITE" id="PS51171"/>
    </source>
</evidence>
<dbReference type="Gene3D" id="3.30.70.260">
    <property type="match status" value="1"/>
</dbReference>
<evidence type="ECO:0000256" key="5">
    <source>
        <dbReference type="ARBA" id="ARBA00023222"/>
    </source>
</evidence>
<organism evidence="10 11">
    <name type="scientific">Paraburkholderia susongensis</name>
    <dbReference type="NCBI Taxonomy" id="1515439"/>
    <lineage>
        <taxon>Bacteria</taxon>
        <taxon>Pseudomonadati</taxon>
        <taxon>Pseudomonadota</taxon>
        <taxon>Betaproteobacteria</taxon>
        <taxon>Burkholderiales</taxon>
        <taxon>Burkholderiaceae</taxon>
        <taxon>Paraburkholderia</taxon>
    </lineage>
</organism>
<accession>A0A1X7KWH2</accession>
<dbReference type="SUPFAM" id="SSF53850">
    <property type="entry name" value="Periplasmic binding protein-like II"/>
    <property type="match status" value="1"/>
</dbReference>
<evidence type="ECO:0000313" key="11">
    <source>
        <dbReference type="Proteomes" id="UP000193228"/>
    </source>
</evidence>
<reference evidence="11" key="1">
    <citation type="submission" date="2017-04" db="EMBL/GenBank/DDBJ databases">
        <authorList>
            <person name="Varghese N."/>
            <person name="Submissions S."/>
        </authorList>
    </citation>
    <scope>NUCLEOTIDE SEQUENCE [LARGE SCALE GENOMIC DNA]</scope>
    <source>
        <strain evidence="11">LMG 29540</strain>
    </source>
</reference>
<dbReference type="Pfam" id="PF00800">
    <property type="entry name" value="PDT"/>
    <property type="match status" value="1"/>
</dbReference>
<dbReference type="Gene3D" id="3.40.190.10">
    <property type="entry name" value="Periplasmic binding protein-like II"/>
    <property type="match status" value="2"/>
</dbReference>